<dbReference type="Gene3D" id="3.40.30.10">
    <property type="entry name" value="Glutaredoxin"/>
    <property type="match status" value="1"/>
</dbReference>
<reference evidence="2" key="1">
    <citation type="journal article" date="2020" name="mSystems">
        <title>Genome- and Community-Level Interaction Insights into Carbon Utilization and Element Cycling Functions of Hydrothermarchaeota in Hydrothermal Sediment.</title>
        <authorList>
            <person name="Zhou Z."/>
            <person name="Liu Y."/>
            <person name="Xu W."/>
            <person name="Pan J."/>
            <person name="Luo Z.H."/>
            <person name="Li M."/>
        </authorList>
    </citation>
    <scope>NUCLEOTIDE SEQUENCE [LARGE SCALE GENOMIC DNA]</scope>
    <source>
        <strain evidence="2">SpSt-697</strain>
    </source>
</reference>
<dbReference type="AlphaFoldDB" id="A0A7V4E364"/>
<gene>
    <name evidence="2" type="ORF">ENU74_03930</name>
</gene>
<name>A0A7V4E364_UNCW3</name>
<comment type="caution">
    <text evidence="2">The sequence shown here is derived from an EMBL/GenBank/DDBJ whole genome shotgun (WGS) entry which is preliminary data.</text>
</comment>
<protein>
    <submittedName>
        <fullName evidence="2">Glutaredoxin family protein</fullName>
    </submittedName>
</protein>
<accession>A0A7V4E364</accession>
<evidence type="ECO:0000313" key="2">
    <source>
        <dbReference type="EMBL" id="HGK63722.1"/>
    </source>
</evidence>
<dbReference type="SUPFAM" id="SSF52833">
    <property type="entry name" value="Thioredoxin-like"/>
    <property type="match status" value="1"/>
</dbReference>
<sequence>MNYQKGDKKDKKVVLYALSTCVWCRKTKELLNKLKIDYYYCDVDLVKNEEKEKIISQLKKINPSLSFPTLLIDEEVIVGYDEEKIKKKLSNENKN</sequence>
<dbReference type="GO" id="GO:0009055">
    <property type="term" value="F:electron transfer activity"/>
    <property type="evidence" value="ECO:0007669"/>
    <property type="project" value="TreeGrafter"/>
</dbReference>
<dbReference type="Pfam" id="PF00462">
    <property type="entry name" value="Glutaredoxin"/>
    <property type="match status" value="1"/>
</dbReference>
<dbReference type="PROSITE" id="PS00195">
    <property type="entry name" value="GLUTAREDOXIN_1"/>
    <property type="match status" value="1"/>
</dbReference>
<dbReference type="PANTHER" id="PTHR34386">
    <property type="entry name" value="GLUTAREDOXIN"/>
    <property type="match status" value="1"/>
</dbReference>
<dbReference type="InterPro" id="IPR051548">
    <property type="entry name" value="Grx-like_ET"/>
</dbReference>
<organism evidence="2">
    <name type="scientific">candidate division WOR-3 bacterium</name>
    <dbReference type="NCBI Taxonomy" id="2052148"/>
    <lineage>
        <taxon>Bacteria</taxon>
        <taxon>Bacteria division WOR-3</taxon>
    </lineage>
</organism>
<proteinExistence type="predicted"/>
<dbReference type="InterPro" id="IPR036249">
    <property type="entry name" value="Thioredoxin-like_sf"/>
</dbReference>
<evidence type="ECO:0000259" key="1">
    <source>
        <dbReference type="Pfam" id="PF00462"/>
    </source>
</evidence>
<dbReference type="CDD" id="cd02976">
    <property type="entry name" value="NrdH"/>
    <property type="match status" value="1"/>
</dbReference>
<feature type="domain" description="Glutaredoxin" evidence="1">
    <location>
        <begin position="13"/>
        <end position="77"/>
    </location>
</feature>
<dbReference type="InterPro" id="IPR011767">
    <property type="entry name" value="GLR_AS"/>
</dbReference>
<dbReference type="PANTHER" id="PTHR34386:SF1">
    <property type="entry name" value="GLUTAREDOXIN-LIKE PROTEIN NRDH"/>
    <property type="match status" value="1"/>
</dbReference>
<dbReference type="GO" id="GO:0045454">
    <property type="term" value="P:cell redox homeostasis"/>
    <property type="evidence" value="ECO:0007669"/>
    <property type="project" value="TreeGrafter"/>
</dbReference>
<dbReference type="InterPro" id="IPR002109">
    <property type="entry name" value="Glutaredoxin"/>
</dbReference>
<dbReference type="EMBL" id="DTDR01000101">
    <property type="protein sequence ID" value="HGK63722.1"/>
    <property type="molecule type" value="Genomic_DNA"/>
</dbReference>
<dbReference type="PROSITE" id="PS51354">
    <property type="entry name" value="GLUTAREDOXIN_2"/>
    <property type="match status" value="1"/>
</dbReference>